<evidence type="ECO:0000256" key="3">
    <source>
        <dbReference type="ARBA" id="ARBA00022519"/>
    </source>
</evidence>
<evidence type="ECO:0000313" key="10">
    <source>
        <dbReference type="Proteomes" id="UP000194798"/>
    </source>
</evidence>
<dbReference type="NCBIfam" id="TIGR00765">
    <property type="entry name" value="yihY_not_rbn"/>
    <property type="match status" value="1"/>
</dbReference>
<sequence length="448" mass="51024">MKSQLFYFKIRLTQKTVAHPLQFLTFLGQRFIEDRCLQHASALAYTTLLSLVPLMAVTFSIFTAFPVFANLREGFQDFLFQNFVPTSAELLKTYLLEFVQKASHLTAVGIGGLILTSVLLMASIDNALNAIWRIETPRPAVIKFLVYWAVLTLSPLLIGISLAVSSYIFSLPFLSETARSPHLLRVTPFIMSAIAFALLYMIVPNQRVPLQPAIAGGLVAAAFFELAKKIFAFYITQFPTYQAIYGALAILPIFLVWIYVCWIIVLLGAELTHCLLSYSDSDSKTEKIKNKDTEQFYDCFRLLGHLWIAQSAGHGLNIEQLEKQEPHLNREYIEYLLKKLNDIHVIHLTVHQHWVLAQDLSRFTLYQLFSMGEFVLPKDTLNDDRNDQWQQQFSSILTHSHQQLKQKMTVYIADLLGSNAQFNRATKDAARNDTSPSKNDYDKSDLPI</sequence>
<feature type="transmembrane region" description="Helical" evidence="7">
    <location>
        <begin position="102"/>
        <end position="124"/>
    </location>
</feature>
<evidence type="ECO:0000256" key="7">
    <source>
        <dbReference type="HAMAP-Rule" id="MF_00672"/>
    </source>
</evidence>
<evidence type="ECO:0000256" key="1">
    <source>
        <dbReference type="ARBA" id="ARBA00004651"/>
    </source>
</evidence>
<dbReference type="InterPro" id="IPR023679">
    <property type="entry name" value="UPF0761_bac"/>
</dbReference>
<feature type="transmembrane region" description="Helical" evidence="7">
    <location>
        <begin position="243"/>
        <end position="269"/>
    </location>
</feature>
<feature type="compositionally biased region" description="Basic and acidic residues" evidence="8">
    <location>
        <begin position="439"/>
        <end position="448"/>
    </location>
</feature>
<accession>A0A251X4V8</accession>
<keyword evidence="3" id="KW-0997">Cell inner membrane</keyword>
<keyword evidence="2 7" id="KW-1003">Cell membrane</keyword>
<gene>
    <name evidence="9" type="ORF">TPSD3_15720</name>
</gene>
<feature type="transmembrane region" description="Helical" evidence="7">
    <location>
        <begin position="182"/>
        <end position="203"/>
    </location>
</feature>
<dbReference type="AlphaFoldDB" id="A0A251X4V8"/>
<dbReference type="HAMAP" id="MF_00672">
    <property type="entry name" value="UPF0761"/>
    <property type="match status" value="1"/>
</dbReference>
<dbReference type="RefSeq" id="WP_176329903.1">
    <property type="nucleotide sequence ID" value="NZ_MSLT01000023.1"/>
</dbReference>
<organism evidence="9 10">
    <name type="scientific">Thioflexithrix psekupsensis</name>
    <dbReference type="NCBI Taxonomy" id="1570016"/>
    <lineage>
        <taxon>Bacteria</taxon>
        <taxon>Pseudomonadati</taxon>
        <taxon>Pseudomonadota</taxon>
        <taxon>Gammaproteobacteria</taxon>
        <taxon>Thiotrichales</taxon>
        <taxon>Thioflexithrix</taxon>
    </lineage>
</organism>
<dbReference type="PANTHER" id="PTHR30213:SF0">
    <property type="entry name" value="UPF0761 MEMBRANE PROTEIN YIHY"/>
    <property type="match status" value="1"/>
</dbReference>
<evidence type="ECO:0000256" key="4">
    <source>
        <dbReference type="ARBA" id="ARBA00022692"/>
    </source>
</evidence>
<dbReference type="GO" id="GO:0005886">
    <property type="term" value="C:plasma membrane"/>
    <property type="evidence" value="ECO:0007669"/>
    <property type="project" value="UniProtKB-SubCell"/>
</dbReference>
<feature type="region of interest" description="Disordered" evidence="8">
    <location>
        <begin position="426"/>
        <end position="448"/>
    </location>
</feature>
<keyword evidence="5 7" id="KW-1133">Transmembrane helix</keyword>
<dbReference type="PANTHER" id="PTHR30213">
    <property type="entry name" value="INNER MEMBRANE PROTEIN YHJD"/>
    <property type="match status" value="1"/>
</dbReference>
<dbReference type="Pfam" id="PF03631">
    <property type="entry name" value="Virul_fac_BrkB"/>
    <property type="match status" value="1"/>
</dbReference>
<evidence type="ECO:0000256" key="6">
    <source>
        <dbReference type="ARBA" id="ARBA00023136"/>
    </source>
</evidence>
<comment type="caution">
    <text evidence="9">The sequence shown here is derived from an EMBL/GenBank/DDBJ whole genome shotgun (WGS) entry which is preliminary data.</text>
</comment>
<evidence type="ECO:0000313" key="9">
    <source>
        <dbReference type="EMBL" id="OUD12534.1"/>
    </source>
</evidence>
<keyword evidence="10" id="KW-1185">Reference proteome</keyword>
<dbReference type="EMBL" id="MSLT01000023">
    <property type="protein sequence ID" value="OUD12534.1"/>
    <property type="molecule type" value="Genomic_DNA"/>
</dbReference>
<dbReference type="NCBIfam" id="NF002457">
    <property type="entry name" value="PRK01637.1"/>
    <property type="match status" value="1"/>
</dbReference>
<evidence type="ECO:0000256" key="2">
    <source>
        <dbReference type="ARBA" id="ARBA00022475"/>
    </source>
</evidence>
<dbReference type="InterPro" id="IPR017039">
    <property type="entry name" value="Virul_fac_BrkB"/>
</dbReference>
<keyword evidence="4 7" id="KW-0812">Transmembrane</keyword>
<proteinExistence type="inferred from homology"/>
<dbReference type="Proteomes" id="UP000194798">
    <property type="component" value="Unassembled WGS sequence"/>
</dbReference>
<feature type="transmembrane region" description="Helical" evidence="7">
    <location>
        <begin position="145"/>
        <end position="170"/>
    </location>
</feature>
<evidence type="ECO:0000256" key="8">
    <source>
        <dbReference type="SAM" id="MobiDB-lite"/>
    </source>
</evidence>
<feature type="transmembrane region" description="Helical" evidence="7">
    <location>
        <begin position="42"/>
        <end position="69"/>
    </location>
</feature>
<comment type="caution">
    <text evidence="7">Lacks conserved residue(s) required for the propagation of feature annotation.</text>
</comment>
<evidence type="ECO:0000256" key="5">
    <source>
        <dbReference type="ARBA" id="ARBA00022989"/>
    </source>
</evidence>
<protein>
    <recommendedName>
        <fullName evidence="7">UPF0761 membrane protein TPSD3_15720</fullName>
    </recommendedName>
</protein>
<keyword evidence="6 7" id="KW-0472">Membrane</keyword>
<comment type="subcellular location">
    <subcellularLocation>
        <location evidence="1 7">Cell membrane</location>
        <topology evidence="1 7">Multi-pass membrane protein</topology>
    </subcellularLocation>
</comment>
<reference evidence="9 10" key="1">
    <citation type="submission" date="2016-12" db="EMBL/GenBank/DDBJ databases">
        <title>Thioflexothrix psekupsii D3 genome sequencing and assembly.</title>
        <authorList>
            <person name="Fomenkov A."/>
            <person name="Vincze T."/>
            <person name="Grabovich M."/>
            <person name="Anton B.P."/>
            <person name="Dubinina G."/>
            <person name="Orlova M."/>
            <person name="Belousova E."/>
            <person name="Roberts R.J."/>
        </authorList>
    </citation>
    <scope>NUCLEOTIDE SEQUENCE [LARGE SCALE GENOMIC DNA]</scope>
    <source>
        <strain evidence="9">D3</strain>
    </source>
</reference>
<name>A0A251X4V8_9GAMM</name>
<comment type="similarity">
    <text evidence="7">Belongs to the UPF0761 family.</text>
</comment>